<dbReference type="SUPFAM" id="SSF103657">
    <property type="entry name" value="BAR/IMD domain-like"/>
    <property type="match status" value="1"/>
</dbReference>
<feature type="region of interest" description="Disordered" evidence="2">
    <location>
        <begin position="231"/>
        <end position="444"/>
    </location>
</feature>
<feature type="compositionally biased region" description="Pro residues" evidence="2">
    <location>
        <begin position="410"/>
        <end position="430"/>
    </location>
</feature>
<evidence type="ECO:0000313" key="6">
    <source>
        <dbReference type="Proteomes" id="UP000230605"/>
    </source>
</evidence>
<feature type="coiled-coil region" evidence="1">
    <location>
        <begin position="126"/>
        <end position="156"/>
    </location>
</feature>
<dbReference type="Proteomes" id="UP001302367">
    <property type="component" value="Chromosome 7"/>
</dbReference>
<dbReference type="InterPro" id="IPR004148">
    <property type="entry name" value="BAR_dom"/>
</dbReference>
<evidence type="ECO:0000313" key="4">
    <source>
        <dbReference type="EMBL" id="PIA91533.1"/>
    </source>
</evidence>
<evidence type="ECO:0000313" key="7">
    <source>
        <dbReference type="Proteomes" id="UP001302367"/>
    </source>
</evidence>
<dbReference type="EMBL" id="LKMD01000106">
    <property type="protein sequence ID" value="PIA91533.1"/>
    <property type="molecule type" value="Genomic_DNA"/>
</dbReference>
<evidence type="ECO:0000256" key="1">
    <source>
        <dbReference type="SAM" id="Coils"/>
    </source>
</evidence>
<organism evidence="4 6">
    <name type="scientific">Cercospora beticola</name>
    <name type="common">Sugarbeet leaf spot fungus</name>
    <dbReference type="NCBI Taxonomy" id="122368"/>
    <lineage>
        <taxon>Eukaryota</taxon>
        <taxon>Fungi</taxon>
        <taxon>Dikarya</taxon>
        <taxon>Ascomycota</taxon>
        <taxon>Pezizomycotina</taxon>
        <taxon>Dothideomycetes</taxon>
        <taxon>Dothideomycetidae</taxon>
        <taxon>Mycosphaerellales</taxon>
        <taxon>Mycosphaerellaceae</taxon>
        <taxon>Cercospora</taxon>
    </lineage>
</organism>
<dbReference type="Proteomes" id="UP000230605">
    <property type="component" value="Chromosome 7"/>
</dbReference>
<dbReference type="EMBL" id="CP134190">
    <property type="protein sequence ID" value="WPB06662.1"/>
    <property type="molecule type" value="Genomic_DNA"/>
</dbReference>
<evidence type="ECO:0000313" key="5">
    <source>
        <dbReference type="EMBL" id="WPB06662.1"/>
    </source>
</evidence>
<accession>A0A2G5HH17</accession>
<name>A0A2G5HH17_CERBT</name>
<dbReference type="OrthoDB" id="14167at2759"/>
<dbReference type="AlphaFoldDB" id="A0A2G5HH17"/>
<dbReference type="InterPro" id="IPR027267">
    <property type="entry name" value="AH/BAR_dom_sf"/>
</dbReference>
<dbReference type="PROSITE" id="PS51021">
    <property type="entry name" value="BAR"/>
    <property type="match status" value="1"/>
</dbReference>
<evidence type="ECO:0000256" key="2">
    <source>
        <dbReference type="SAM" id="MobiDB-lite"/>
    </source>
</evidence>
<keyword evidence="1" id="KW-0175">Coiled coil</keyword>
<feature type="compositionally biased region" description="Polar residues" evidence="2">
    <location>
        <begin position="312"/>
        <end position="336"/>
    </location>
</feature>
<feature type="domain" description="BAR" evidence="3">
    <location>
        <begin position="15"/>
        <end position="237"/>
    </location>
</feature>
<feature type="compositionally biased region" description="Low complexity" evidence="2">
    <location>
        <begin position="251"/>
        <end position="262"/>
    </location>
</feature>
<gene>
    <name evidence="4" type="ORF">CB0940_09061</name>
    <name evidence="5" type="ORF">RHO25_011321</name>
</gene>
<dbReference type="GO" id="GO:0005737">
    <property type="term" value="C:cytoplasm"/>
    <property type="evidence" value="ECO:0007669"/>
    <property type="project" value="InterPro"/>
</dbReference>
<protein>
    <submittedName>
        <fullName evidence="4">Meiotically up-regulated protein</fullName>
    </submittedName>
</protein>
<reference evidence="4 6" key="1">
    <citation type="submission" date="2015-10" db="EMBL/GenBank/DDBJ databases">
        <title>The cercosporin biosynthetic gene cluster was horizontally transferred to several fungal lineages and shown to be expanded in Cercospora beticola based on microsynteny with recipient genomes.</title>
        <authorList>
            <person name="De Jonge R."/>
            <person name="Ebert M.K."/>
            <person name="Suttle J.C."/>
            <person name="Jurick Ii W.M."/>
            <person name="Secor G.A."/>
            <person name="Thomma B.P."/>
            <person name="Van De Peer Y."/>
            <person name="Bolton M.D."/>
        </authorList>
    </citation>
    <scope>NUCLEOTIDE SEQUENCE [LARGE SCALE GENOMIC DNA]</scope>
    <source>
        <strain evidence="4 6">09-40</strain>
    </source>
</reference>
<keyword evidence="7" id="KW-1185">Reference proteome</keyword>
<reference evidence="5 7" key="2">
    <citation type="submission" date="2023-09" db="EMBL/GenBank/DDBJ databases">
        <title>Complete-Gapless Cercospora beticola genome.</title>
        <authorList>
            <person name="Wyatt N.A."/>
            <person name="Spanner R.E."/>
            <person name="Bolton M.D."/>
        </authorList>
    </citation>
    <scope>NUCLEOTIDE SEQUENCE [LARGE SCALE GENOMIC DNA]</scope>
    <source>
        <strain evidence="5">Cb09-40</strain>
    </source>
</reference>
<dbReference type="Gene3D" id="1.20.1270.60">
    <property type="entry name" value="Arfaptin homology (AH) domain/BAR domain"/>
    <property type="match status" value="1"/>
</dbReference>
<dbReference type="SMART" id="SM00721">
    <property type="entry name" value="BAR"/>
    <property type="match status" value="1"/>
</dbReference>
<proteinExistence type="predicted"/>
<feature type="compositionally biased region" description="Low complexity" evidence="2">
    <location>
        <begin position="282"/>
        <end position="291"/>
    </location>
</feature>
<feature type="compositionally biased region" description="Polar residues" evidence="2">
    <location>
        <begin position="435"/>
        <end position="444"/>
    </location>
</feature>
<sequence length="444" mass="50481">MNINKKFDRMKQWSKERMGGEKLSDTNEEFKALEQEMVLRHTGMGKMKKSADVYVQHMAKRDRYQEKDQQLPVAYFGSTMVAHGDDFEPDSEFGQCLSMLGRANERIARMQETYCANATSNWLESLERSLVQMKEYEKARKQLENRRLAYDTASQKMQKSKKEDFRMEEELRNQKMKYEESSEDVYRRMLDIKEAEVDSVQDLTSFLEAELTYYDRCREVLLQLKRDWPASGNFSRSNTESPANGRSTNLSAGRSNRSRASSINDRFNTIDEDEPLPPPRRPTISSSRVPSGANSPMKELPGFDIPARPIGRSNSGFEGPMSSSYNGRSESPSANTMPRLARVPTEPSTLLGARSNLRITKSRESSQPPPSHHNEGVFGDDEQYNGYDRYNDLHRTASYGQDAVSSAKKAPPPPPPSRASKPKPPPPPPMKRSALSANDANQWH</sequence>
<dbReference type="Pfam" id="PF03114">
    <property type="entry name" value="BAR"/>
    <property type="match status" value="1"/>
</dbReference>
<feature type="compositionally biased region" description="Polar residues" evidence="2">
    <location>
        <begin position="232"/>
        <end position="250"/>
    </location>
</feature>
<evidence type="ECO:0000259" key="3">
    <source>
        <dbReference type="PROSITE" id="PS51021"/>
    </source>
</evidence>